<feature type="transmembrane region" description="Helical" evidence="1">
    <location>
        <begin position="46"/>
        <end position="64"/>
    </location>
</feature>
<dbReference type="CDD" id="cd01948">
    <property type="entry name" value="EAL"/>
    <property type="match status" value="1"/>
</dbReference>
<comment type="caution">
    <text evidence="4">The sequence shown here is derived from an EMBL/GenBank/DDBJ whole genome shotgun (WGS) entry which is preliminary data.</text>
</comment>
<feature type="transmembrane region" description="Helical" evidence="1">
    <location>
        <begin position="102"/>
        <end position="120"/>
    </location>
</feature>
<dbReference type="Gene3D" id="3.20.20.450">
    <property type="entry name" value="EAL domain"/>
    <property type="match status" value="1"/>
</dbReference>
<evidence type="ECO:0000313" key="5">
    <source>
        <dbReference type="Proteomes" id="UP000288405"/>
    </source>
</evidence>
<feature type="transmembrane region" description="Helical" evidence="1">
    <location>
        <begin position="12"/>
        <end position="34"/>
    </location>
</feature>
<feature type="transmembrane region" description="Helical" evidence="1">
    <location>
        <begin position="163"/>
        <end position="183"/>
    </location>
</feature>
<dbReference type="PANTHER" id="PTHR44757">
    <property type="entry name" value="DIGUANYLATE CYCLASE DGCP"/>
    <property type="match status" value="1"/>
</dbReference>
<evidence type="ECO:0000313" key="4">
    <source>
        <dbReference type="EMBL" id="RUO32683.1"/>
    </source>
</evidence>
<dbReference type="Pfam" id="PF00990">
    <property type="entry name" value="GGDEF"/>
    <property type="match status" value="1"/>
</dbReference>
<proteinExistence type="predicted"/>
<dbReference type="AlphaFoldDB" id="A0A432WFZ9"/>
<dbReference type="SMART" id="SM00267">
    <property type="entry name" value="GGDEF"/>
    <property type="match status" value="1"/>
</dbReference>
<feature type="transmembrane region" description="Helical" evidence="1">
    <location>
        <begin position="195"/>
        <end position="214"/>
    </location>
</feature>
<dbReference type="RefSeq" id="WP_126777067.1">
    <property type="nucleotide sequence ID" value="NZ_PIPM01000007.1"/>
</dbReference>
<gene>
    <name evidence="4" type="ORF">CWE11_07865</name>
</gene>
<dbReference type="Proteomes" id="UP000288405">
    <property type="component" value="Unassembled WGS sequence"/>
</dbReference>
<keyword evidence="1" id="KW-0812">Transmembrane</keyword>
<dbReference type="PANTHER" id="PTHR44757:SF2">
    <property type="entry name" value="BIOFILM ARCHITECTURE MAINTENANCE PROTEIN MBAA"/>
    <property type="match status" value="1"/>
</dbReference>
<dbReference type="CDD" id="cd01949">
    <property type="entry name" value="GGDEF"/>
    <property type="match status" value="1"/>
</dbReference>
<dbReference type="OrthoDB" id="6231285at2"/>
<feature type="transmembrane region" description="Helical" evidence="1">
    <location>
        <begin position="71"/>
        <end position="90"/>
    </location>
</feature>
<dbReference type="Gene3D" id="3.30.70.270">
    <property type="match status" value="1"/>
</dbReference>
<dbReference type="InterPro" id="IPR001633">
    <property type="entry name" value="EAL_dom"/>
</dbReference>
<protein>
    <recommendedName>
        <fullName evidence="6">GGDEF-domain containing protein</fullName>
    </recommendedName>
</protein>
<dbReference type="PROSITE" id="PS50887">
    <property type="entry name" value="GGDEF"/>
    <property type="match status" value="1"/>
</dbReference>
<reference evidence="4 5" key="1">
    <citation type="journal article" date="2011" name="Front. Microbiol.">
        <title>Genomic signatures of strain selection and enhancement in Bacillus atrophaeus var. globigii, a historical biowarfare simulant.</title>
        <authorList>
            <person name="Gibbons H.S."/>
            <person name="Broomall S.M."/>
            <person name="McNew L.A."/>
            <person name="Daligault H."/>
            <person name="Chapman C."/>
            <person name="Bruce D."/>
            <person name="Karavis M."/>
            <person name="Krepps M."/>
            <person name="McGregor P.A."/>
            <person name="Hong C."/>
            <person name="Park K.H."/>
            <person name="Akmal A."/>
            <person name="Feldman A."/>
            <person name="Lin J.S."/>
            <person name="Chang W.E."/>
            <person name="Higgs B.W."/>
            <person name="Demirev P."/>
            <person name="Lindquist J."/>
            <person name="Liem A."/>
            <person name="Fochler E."/>
            <person name="Read T.D."/>
            <person name="Tapia R."/>
            <person name="Johnson S."/>
            <person name="Bishop-Lilly K.A."/>
            <person name="Detter C."/>
            <person name="Han C."/>
            <person name="Sozhamannan S."/>
            <person name="Rosenzweig C.N."/>
            <person name="Skowronski E.W."/>
        </authorList>
    </citation>
    <scope>NUCLEOTIDE SEQUENCE [LARGE SCALE GENOMIC DNA]</scope>
    <source>
        <strain evidence="4 5">GYP-17</strain>
    </source>
</reference>
<feature type="domain" description="EAL" evidence="2">
    <location>
        <begin position="657"/>
        <end position="908"/>
    </location>
</feature>
<dbReference type="EMBL" id="PIPM01000007">
    <property type="protein sequence ID" value="RUO32683.1"/>
    <property type="molecule type" value="Genomic_DNA"/>
</dbReference>
<sequence>MIGLNSQTSASAVYYVAAMTAGVMGLVGFVFYYLTAPYTLLEIIPMRTAFGALIVALGFIGVAVGGRITQIVIGAACVFLALAQLADRIATDADILLEQGTLLRIAINIHFLLIGLAFLFPPRMAVGRVVWFIAAYFSLALSLVLFAYGWFPDTHNLNLPLPMSFIAVNFLIALTAVMFFARLKWRHEAFKIDTSVLVPASLVSMVGIVIWFSLSAQIIRDIDDRAEILLEQTINNVDARLDEHLSGLRRHAVHWSHLSDQEITLLPDSMAFLEDHPIVVHLALYDANGRLLYEALSPHAHNQAWTVDASRRDPPSEWLDTAFGSEAALVSRESTLNGAPLMYLTTPLVPEPYRGVGTHEPRESLQVVMSLDVLNIVNLPVNRFLDFFTVYAEVSTDLVIATVGEQFQYFKKSEFETQNPYVYARMATLLGVYDRSFYVAMQSTEVIWRSARVNQFVFILSSLFALLLVIVADSNKQLTEERDKLHQLATYDGVTGLVRRDVLEQRLQRMLDEKRRTVYVMFIDLDGFKPINDTIGIALGNDLLSDVGERIRRVGGPNSLVSRFSGDEFILVTESKSSEDLNQLANRLLLEIRQPFVLDGVGIHLTASIGIASADFSEKSAELMIQNADMAMTGAKRSGGNTYLFFAPIMAASYNREVELRARIQEAILNDEFEVYYQPIVATKDAQIIGLEALIRWPQADGSMISPGELIPVAEHTGQILEISDIVFRKAFRDLHQLDATGWFVSLNFSGRLFHRGDIVNRVQYLMENSRVSGKRVHIEVTESIFADDQHRIPEKLRALQKLGLSISIDDFGTGYSSLSMLYKLPLDVIKIDRTFIHELEPESQAYQVAESVIELAQKLNKRVIVEGIETEDQVKFCKEKRCDAIQGFYYYRPMPFSEIQKLAEKAHA</sequence>
<dbReference type="SUPFAM" id="SSF55073">
    <property type="entry name" value="Nucleotide cyclase"/>
    <property type="match status" value="1"/>
</dbReference>
<keyword evidence="1" id="KW-0472">Membrane</keyword>
<dbReference type="NCBIfam" id="TIGR00254">
    <property type="entry name" value="GGDEF"/>
    <property type="match status" value="1"/>
</dbReference>
<feature type="transmembrane region" description="Helical" evidence="1">
    <location>
        <begin position="129"/>
        <end position="151"/>
    </location>
</feature>
<dbReference type="SMART" id="SM00052">
    <property type="entry name" value="EAL"/>
    <property type="match status" value="1"/>
</dbReference>
<dbReference type="InterPro" id="IPR000160">
    <property type="entry name" value="GGDEF_dom"/>
</dbReference>
<dbReference type="Pfam" id="PF00563">
    <property type="entry name" value="EAL"/>
    <property type="match status" value="1"/>
</dbReference>
<dbReference type="InterPro" id="IPR043128">
    <property type="entry name" value="Rev_trsase/Diguanyl_cyclase"/>
</dbReference>
<dbReference type="InterPro" id="IPR029787">
    <property type="entry name" value="Nucleotide_cyclase"/>
</dbReference>
<organism evidence="4 5">
    <name type="scientific">Aliidiomarina sanyensis</name>
    <dbReference type="NCBI Taxonomy" id="1249555"/>
    <lineage>
        <taxon>Bacteria</taxon>
        <taxon>Pseudomonadati</taxon>
        <taxon>Pseudomonadota</taxon>
        <taxon>Gammaproteobacteria</taxon>
        <taxon>Alteromonadales</taxon>
        <taxon>Idiomarinaceae</taxon>
        <taxon>Aliidiomarina</taxon>
    </lineage>
</organism>
<dbReference type="PROSITE" id="PS50883">
    <property type="entry name" value="EAL"/>
    <property type="match status" value="1"/>
</dbReference>
<name>A0A432WFZ9_9GAMM</name>
<evidence type="ECO:0000259" key="2">
    <source>
        <dbReference type="PROSITE" id="PS50883"/>
    </source>
</evidence>
<evidence type="ECO:0008006" key="6">
    <source>
        <dbReference type="Google" id="ProtNLM"/>
    </source>
</evidence>
<dbReference type="InterPro" id="IPR035919">
    <property type="entry name" value="EAL_sf"/>
</dbReference>
<dbReference type="SUPFAM" id="SSF141868">
    <property type="entry name" value="EAL domain-like"/>
    <property type="match status" value="1"/>
</dbReference>
<keyword evidence="1" id="KW-1133">Transmembrane helix</keyword>
<feature type="domain" description="GGDEF" evidence="3">
    <location>
        <begin position="516"/>
        <end position="648"/>
    </location>
</feature>
<evidence type="ECO:0000256" key="1">
    <source>
        <dbReference type="SAM" id="Phobius"/>
    </source>
</evidence>
<accession>A0A432WFZ9</accession>
<keyword evidence="5" id="KW-1185">Reference proteome</keyword>
<evidence type="ECO:0000259" key="3">
    <source>
        <dbReference type="PROSITE" id="PS50887"/>
    </source>
</evidence>
<dbReference type="InterPro" id="IPR052155">
    <property type="entry name" value="Biofilm_reg_signaling"/>
</dbReference>